<evidence type="ECO:0000313" key="3">
    <source>
        <dbReference type="Proteomes" id="UP000234275"/>
    </source>
</evidence>
<keyword evidence="1" id="KW-0812">Transmembrane</keyword>
<keyword evidence="3" id="KW-1185">Reference proteome</keyword>
<evidence type="ECO:0000313" key="2">
    <source>
        <dbReference type="EMBL" id="PLB48834.1"/>
    </source>
</evidence>
<dbReference type="EMBL" id="MSFO01000004">
    <property type="protein sequence ID" value="PLB48834.1"/>
    <property type="molecule type" value="Genomic_DNA"/>
</dbReference>
<keyword evidence="1" id="KW-1133">Transmembrane helix</keyword>
<evidence type="ECO:0000256" key="1">
    <source>
        <dbReference type="SAM" id="Phobius"/>
    </source>
</evidence>
<reference evidence="2 3" key="1">
    <citation type="submission" date="2016-12" db="EMBL/GenBank/DDBJ databases">
        <title>The genomes of Aspergillus section Nigri reveals drivers in fungal speciation.</title>
        <authorList>
            <consortium name="DOE Joint Genome Institute"/>
            <person name="Vesth T.C."/>
            <person name="Nybo J."/>
            <person name="Theobald S."/>
            <person name="Brandl J."/>
            <person name="Frisvad J.C."/>
            <person name="Nielsen K.F."/>
            <person name="Lyhne E.K."/>
            <person name="Kogle M.E."/>
            <person name="Kuo A."/>
            <person name="Riley R."/>
            <person name="Clum A."/>
            <person name="Nolan M."/>
            <person name="Lipzen A."/>
            <person name="Salamov A."/>
            <person name="Henrissat B."/>
            <person name="Wiebenga A."/>
            <person name="De Vries R.P."/>
            <person name="Grigoriev I.V."/>
            <person name="Mortensen U.H."/>
            <person name="Andersen M.R."/>
            <person name="Baker S.E."/>
        </authorList>
    </citation>
    <scope>NUCLEOTIDE SEQUENCE [LARGE SCALE GENOMIC DNA]</scope>
    <source>
        <strain evidence="2 3">IBT 23096</strain>
    </source>
</reference>
<dbReference type="RefSeq" id="XP_024704136.1">
    <property type="nucleotide sequence ID" value="XM_024842613.1"/>
</dbReference>
<dbReference type="VEuPathDB" id="FungiDB:P170DRAFT_168107"/>
<feature type="transmembrane region" description="Helical" evidence="1">
    <location>
        <begin position="12"/>
        <end position="33"/>
    </location>
</feature>
<sequence>MTRACWGWKSLLWVHFFFFSLKYYFFDLIFFSASAQGMVRSSRLLVNGVPACPAYINAPRCHRAPSVHSLNFLSQATRSSLPGLDGRFLVVVFFHLSFLGSLIPLLHNSLLFI</sequence>
<gene>
    <name evidence="2" type="ORF">P170DRAFT_168107</name>
</gene>
<protein>
    <submittedName>
        <fullName evidence="2">Uncharacterized protein</fullName>
    </submittedName>
</protein>
<dbReference type="AlphaFoldDB" id="A0A2I2G7I5"/>
<dbReference type="Proteomes" id="UP000234275">
    <property type="component" value="Unassembled WGS sequence"/>
</dbReference>
<comment type="caution">
    <text evidence="2">The sequence shown here is derived from an EMBL/GenBank/DDBJ whole genome shotgun (WGS) entry which is preliminary data.</text>
</comment>
<name>A0A2I2G7I5_9EURO</name>
<accession>A0A2I2G7I5</accession>
<dbReference type="GeneID" id="36550311"/>
<feature type="transmembrane region" description="Helical" evidence="1">
    <location>
        <begin position="88"/>
        <end position="107"/>
    </location>
</feature>
<organism evidence="2 3">
    <name type="scientific">Aspergillus steynii IBT 23096</name>
    <dbReference type="NCBI Taxonomy" id="1392250"/>
    <lineage>
        <taxon>Eukaryota</taxon>
        <taxon>Fungi</taxon>
        <taxon>Dikarya</taxon>
        <taxon>Ascomycota</taxon>
        <taxon>Pezizomycotina</taxon>
        <taxon>Eurotiomycetes</taxon>
        <taxon>Eurotiomycetidae</taxon>
        <taxon>Eurotiales</taxon>
        <taxon>Aspergillaceae</taxon>
        <taxon>Aspergillus</taxon>
        <taxon>Aspergillus subgen. Circumdati</taxon>
    </lineage>
</organism>
<proteinExistence type="predicted"/>
<keyword evidence="1" id="KW-0472">Membrane</keyword>